<comment type="caution">
    <text evidence="1">The sequence shown here is derived from an EMBL/GenBank/DDBJ whole genome shotgun (WGS) entry which is preliminary data.</text>
</comment>
<keyword evidence="2" id="KW-1185">Reference proteome</keyword>
<gene>
    <name evidence="1" type="ORF">PCANC_00961</name>
</gene>
<dbReference type="EMBL" id="PGCJ01000007">
    <property type="protein sequence ID" value="PLW57874.1"/>
    <property type="molecule type" value="Genomic_DNA"/>
</dbReference>
<proteinExistence type="predicted"/>
<organism evidence="1 2">
    <name type="scientific">Puccinia coronata f. sp. avenae</name>
    <dbReference type="NCBI Taxonomy" id="200324"/>
    <lineage>
        <taxon>Eukaryota</taxon>
        <taxon>Fungi</taxon>
        <taxon>Dikarya</taxon>
        <taxon>Basidiomycota</taxon>
        <taxon>Pucciniomycotina</taxon>
        <taxon>Pucciniomycetes</taxon>
        <taxon>Pucciniales</taxon>
        <taxon>Pucciniaceae</taxon>
        <taxon>Puccinia</taxon>
    </lineage>
</organism>
<name>A0A2N5W6K5_9BASI</name>
<dbReference type="AlphaFoldDB" id="A0A2N5W6K5"/>
<reference evidence="1 2" key="1">
    <citation type="submission" date="2017-11" db="EMBL/GenBank/DDBJ databases">
        <title>De novo assembly and phasing of dikaryotic genomes from two isolates of Puccinia coronata f. sp. avenae, the causal agent of oat crown rust.</title>
        <authorList>
            <person name="Miller M.E."/>
            <person name="Zhang Y."/>
            <person name="Omidvar V."/>
            <person name="Sperschneider J."/>
            <person name="Schwessinger B."/>
            <person name="Raley C."/>
            <person name="Palmer J.M."/>
            <person name="Garnica D."/>
            <person name="Upadhyaya N."/>
            <person name="Rathjen J."/>
            <person name="Taylor J.M."/>
            <person name="Park R.F."/>
            <person name="Dodds P.N."/>
            <person name="Hirsch C.D."/>
            <person name="Kianian S.F."/>
            <person name="Figueroa M."/>
        </authorList>
    </citation>
    <scope>NUCLEOTIDE SEQUENCE [LARGE SCALE GENOMIC DNA]</scope>
    <source>
        <strain evidence="1">12NC29</strain>
    </source>
</reference>
<accession>A0A2N5W6K5</accession>
<sequence>MIDSSWFNSPPAAWSTDQGFLPNTPSPITVEHPQPEVKPLYKFEDLDELAPAAPHATYPFTDLIPNHQIHALLERNHNPALFDRYAFSNNDVPAFYESVASHFVRLCNGCPPCTNYKCHRRAEHFRFMTRRYHSFNRVVC</sequence>
<evidence type="ECO:0000313" key="1">
    <source>
        <dbReference type="EMBL" id="PLW57874.1"/>
    </source>
</evidence>
<evidence type="ECO:0000313" key="2">
    <source>
        <dbReference type="Proteomes" id="UP000235388"/>
    </source>
</evidence>
<dbReference type="Proteomes" id="UP000235388">
    <property type="component" value="Unassembled WGS sequence"/>
</dbReference>
<protein>
    <submittedName>
        <fullName evidence="1">Uncharacterized protein</fullName>
    </submittedName>
</protein>